<dbReference type="PANTHER" id="PTHR43244:SF1">
    <property type="entry name" value="5,10-METHYLENETETRAHYDROMETHANOPTERIN REDUCTASE"/>
    <property type="match status" value="1"/>
</dbReference>
<dbReference type="InterPro" id="IPR036661">
    <property type="entry name" value="Luciferase-like_sf"/>
</dbReference>
<dbReference type="PANTHER" id="PTHR43244">
    <property type="match status" value="1"/>
</dbReference>
<sequence>MTAAAQEAPMTRTPPLSLMYPLMAYDLDHLTAFGEVVRELSLERLYMGQSVLVDTHHAFAHLAGRGIRVPVGTSVALTALRHPLDAAIQARSLALLTGADVVAGYSTGDPAFVTALRGAPYDSPRTAVAEYLTVVRRLLDGELVDFQGRYVRVDEGLPQVPHPPVSLGVGVLRPRMAYTAGQVADVAITLLTPASYLRDRIVPALARGAASRDRAVPGVTSIVPCAVRRPGRDPRRLAFAAHELHLGGEHYAAMLRSAGLGVDAADPWAGAGVLVDSGVFAYGTPDELADQLTGYGEAGATEIALSCAGVLLTEGLDAALADVRAIVGAMQDRAVPRADEGPGFCTSSHPKLS</sequence>
<accession>A0A9X8MJ58</accession>
<gene>
    <name evidence="3" type="ORF">SAMN05216268_101344</name>
</gene>
<evidence type="ECO:0000313" key="3">
    <source>
        <dbReference type="EMBL" id="SHK79651.1"/>
    </source>
</evidence>
<comment type="caution">
    <text evidence="3">The sequence shown here is derived from an EMBL/GenBank/DDBJ whole genome shotgun (WGS) entry which is preliminary data.</text>
</comment>
<keyword evidence="1" id="KW-0560">Oxidoreductase</keyword>
<evidence type="ECO:0000259" key="2">
    <source>
        <dbReference type="Pfam" id="PF00296"/>
    </source>
</evidence>
<name>A0A9X8MJ58_9ACTN</name>
<proteinExistence type="predicted"/>
<keyword evidence="3" id="KW-0503">Monooxygenase</keyword>
<dbReference type="Gene3D" id="3.20.20.30">
    <property type="entry name" value="Luciferase-like domain"/>
    <property type="match status" value="1"/>
</dbReference>
<organism evidence="3 4">
    <name type="scientific">Streptomyces yunnanensis</name>
    <dbReference type="NCBI Taxonomy" id="156453"/>
    <lineage>
        <taxon>Bacteria</taxon>
        <taxon>Bacillati</taxon>
        <taxon>Actinomycetota</taxon>
        <taxon>Actinomycetes</taxon>
        <taxon>Kitasatosporales</taxon>
        <taxon>Streptomycetaceae</taxon>
        <taxon>Streptomyces</taxon>
    </lineage>
</organism>
<dbReference type="AlphaFoldDB" id="A0A9X8MJ58"/>
<dbReference type="SUPFAM" id="SSF51679">
    <property type="entry name" value="Bacterial luciferase-like"/>
    <property type="match status" value="1"/>
</dbReference>
<reference evidence="4" key="1">
    <citation type="submission" date="2016-11" db="EMBL/GenBank/DDBJ databases">
        <authorList>
            <person name="Jaros S."/>
            <person name="Januszkiewicz K."/>
            <person name="Wedrychowicz H."/>
        </authorList>
    </citation>
    <scope>NUCLEOTIDE SEQUENCE [LARGE SCALE GENOMIC DNA]</scope>
    <source>
        <strain evidence="4">CGMCC 4.3555</strain>
    </source>
</reference>
<dbReference type="EMBL" id="FRBK01000001">
    <property type="protein sequence ID" value="SHK79651.1"/>
    <property type="molecule type" value="Genomic_DNA"/>
</dbReference>
<dbReference type="GO" id="GO:0016705">
    <property type="term" value="F:oxidoreductase activity, acting on paired donors, with incorporation or reduction of molecular oxygen"/>
    <property type="evidence" value="ECO:0007669"/>
    <property type="project" value="InterPro"/>
</dbReference>
<evidence type="ECO:0000313" key="4">
    <source>
        <dbReference type="Proteomes" id="UP000184388"/>
    </source>
</evidence>
<protein>
    <submittedName>
        <fullName evidence="3">Flavin-dependent oxidoreductase, luciferase family (Includes alkanesulfonate monooxygenase SsuD and methylene tetrahydromethanopterin reductase)</fullName>
    </submittedName>
</protein>
<dbReference type="Pfam" id="PF00296">
    <property type="entry name" value="Bac_luciferase"/>
    <property type="match status" value="1"/>
</dbReference>
<evidence type="ECO:0000256" key="1">
    <source>
        <dbReference type="ARBA" id="ARBA00023002"/>
    </source>
</evidence>
<feature type="domain" description="Luciferase-like" evidence="2">
    <location>
        <begin position="27"/>
        <end position="301"/>
    </location>
</feature>
<dbReference type="GO" id="GO:0004497">
    <property type="term" value="F:monooxygenase activity"/>
    <property type="evidence" value="ECO:0007669"/>
    <property type="project" value="UniProtKB-KW"/>
</dbReference>
<dbReference type="InterPro" id="IPR011251">
    <property type="entry name" value="Luciferase-like_dom"/>
</dbReference>
<dbReference type="InterPro" id="IPR050564">
    <property type="entry name" value="F420-G6PD/mer"/>
</dbReference>
<dbReference type="Proteomes" id="UP000184388">
    <property type="component" value="Unassembled WGS sequence"/>
</dbReference>